<reference evidence="5 6" key="1">
    <citation type="submission" date="2016-11" db="EMBL/GenBank/DDBJ databases">
        <title>The macronuclear genome of Stentor coeruleus: a giant cell with tiny introns.</title>
        <authorList>
            <person name="Slabodnick M."/>
            <person name="Ruby J.G."/>
            <person name="Reiff S.B."/>
            <person name="Swart E.C."/>
            <person name="Gosai S."/>
            <person name="Prabakaran S."/>
            <person name="Witkowska E."/>
            <person name="Larue G.E."/>
            <person name="Fisher S."/>
            <person name="Freeman R.M."/>
            <person name="Gunawardena J."/>
            <person name="Chu W."/>
            <person name="Stover N.A."/>
            <person name="Gregory B.D."/>
            <person name="Nowacki M."/>
            <person name="Derisi J."/>
            <person name="Roy S.W."/>
            <person name="Marshall W.F."/>
            <person name="Sood P."/>
        </authorList>
    </citation>
    <scope>NUCLEOTIDE SEQUENCE [LARGE SCALE GENOMIC DNA]</scope>
    <source>
        <strain evidence="5">WM001</strain>
    </source>
</reference>
<dbReference type="InterPro" id="IPR045851">
    <property type="entry name" value="AMP-bd_C_sf"/>
</dbReference>
<dbReference type="Gene3D" id="3.40.50.12780">
    <property type="entry name" value="N-terminal domain of ligase-like"/>
    <property type="match status" value="1"/>
</dbReference>
<accession>A0A1R2CWB0</accession>
<evidence type="ECO:0000259" key="4">
    <source>
        <dbReference type="Pfam" id="PF13193"/>
    </source>
</evidence>
<protein>
    <recommendedName>
        <fullName evidence="7">AMP-dependent synthetase/ligase domain-containing protein</fullName>
    </recommendedName>
</protein>
<dbReference type="InterPro" id="IPR000873">
    <property type="entry name" value="AMP-dep_synth/lig_dom"/>
</dbReference>
<dbReference type="InterPro" id="IPR025110">
    <property type="entry name" value="AMP-bd_C"/>
</dbReference>
<gene>
    <name evidence="5" type="ORF">SteCoe_3763</name>
</gene>
<dbReference type="GO" id="GO:0006631">
    <property type="term" value="P:fatty acid metabolic process"/>
    <property type="evidence" value="ECO:0007669"/>
    <property type="project" value="TreeGrafter"/>
</dbReference>
<dbReference type="SUPFAM" id="SSF56801">
    <property type="entry name" value="Acetyl-CoA synthetase-like"/>
    <property type="match status" value="1"/>
</dbReference>
<dbReference type="OrthoDB" id="16262at2759"/>
<dbReference type="Proteomes" id="UP000187209">
    <property type="component" value="Unassembled WGS sequence"/>
</dbReference>
<dbReference type="InterPro" id="IPR042099">
    <property type="entry name" value="ANL_N_sf"/>
</dbReference>
<dbReference type="Pfam" id="PF00501">
    <property type="entry name" value="AMP-binding"/>
    <property type="match status" value="1"/>
</dbReference>
<proteinExistence type="inferred from homology"/>
<feature type="domain" description="AMP-dependent synthetase/ligase" evidence="3">
    <location>
        <begin position="28"/>
        <end position="413"/>
    </location>
</feature>
<feature type="domain" description="AMP-binding enzyme C-terminal" evidence="4">
    <location>
        <begin position="464"/>
        <end position="540"/>
    </location>
</feature>
<evidence type="ECO:0000313" key="6">
    <source>
        <dbReference type="Proteomes" id="UP000187209"/>
    </source>
</evidence>
<evidence type="ECO:0008006" key="7">
    <source>
        <dbReference type="Google" id="ProtNLM"/>
    </source>
</evidence>
<evidence type="ECO:0000256" key="2">
    <source>
        <dbReference type="ARBA" id="ARBA00022598"/>
    </source>
</evidence>
<dbReference type="GO" id="GO:0031956">
    <property type="term" value="F:medium-chain fatty acid-CoA ligase activity"/>
    <property type="evidence" value="ECO:0007669"/>
    <property type="project" value="TreeGrafter"/>
</dbReference>
<sequence>MPMRIKHLSYSSGGGKGLLSMTVGDLLRNAAHKWGRHDAMVSAHEHVTWTYAELLQRSEQIAKGLLALGLPKQSRVGIYAPNCKEWLLTQMAASLADLVLVNINPAYQTRELAHALNKVGVSALVMTPGFKASNYIELLNHIDPSLANQESTTLNLPNIPTLKNIIIIGERKEKGMLNFDELYSMDSDEYHERTLGVNFDEPTNIQFTSGTTGNPKAATLSHFNIVNNGFYIGELQKYGRHDRVAIPVPLYHCFGMVIGNLACIAHGSAMVFTDFGFNAAATMDAVEKEKVTSLYGVPTMFVAYVREQEKKKRKVNSLRTGIVAGAVCVPELMKQIVDVLGISNMTNCYGMTETAPISFQLHLNADHEKRLTTVGEVHPHVECKLIDSNGEIVERGEVGEVCVRGYSVMKGYWEDEKATKKAITKDGWMLTEDQGIMDEHGYLRIVGRSKDMIIRGGENIYPSEVESFLATHPGIEEIHVFGIPDSFLGEQVGAWIKLKAQQKELSVKDLEEFCKGNIAHFKVPKVIRIVDSFPTTVTGKVQKNKMRAEYVTQ</sequence>
<dbReference type="FunFam" id="3.30.300.30:FF:000008">
    <property type="entry name" value="2,3-dihydroxybenzoate-AMP ligase"/>
    <property type="match status" value="1"/>
</dbReference>
<evidence type="ECO:0000259" key="3">
    <source>
        <dbReference type="Pfam" id="PF00501"/>
    </source>
</evidence>
<comment type="similarity">
    <text evidence="1">Belongs to the ATP-dependent AMP-binding enzyme family.</text>
</comment>
<dbReference type="AlphaFoldDB" id="A0A1R2CWB0"/>
<name>A0A1R2CWB0_9CILI</name>
<dbReference type="Gene3D" id="3.30.300.30">
    <property type="match status" value="1"/>
</dbReference>
<dbReference type="EMBL" id="MPUH01000045">
    <property type="protein sequence ID" value="OMJ93298.1"/>
    <property type="molecule type" value="Genomic_DNA"/>
</dbReference>
<dbReference type="PROSITE" id="PS00455">
    <property type="entry name" value="AMP_BINDING"/>
    <property type="match status" value="1"/>
</dbReference>
<dbReference type="Pfam" id="PF13193">
    <property type="entry name" value="AMP-binding_C"/>
    <property type="match status" value="1"/>
</dbReference>
<organism evidence="5 6">
    <name type="scientific">Stentor coeruleus</name>
    <dbReference type="NCBI Taxonomy" id="5963"/>
    <lineage>
        <taxon>Eukaryota</taxon>
        <taxon>Sar</taxon>
        <taxon>Alveolata</taxon>
        <taxon>Ciliophora</taxon>
        <taxon>Postciliodesmatophora</taxon>
        <taxon>Heterotrichea</taxon>
        <taxon>Heterotrichida</taxon>
        <taxon>Stentoridae</taxon>
        <taxon>Stentor</taxon>
    </lineage>
</organism>
<dbReference type="PANTHER" id="PTHR43201">
    <property type="entry name" value="ACYL-COA SYNTHETASE"/>
    <property type="match status" value="1"/>
</dbReference>
<dbReference type="InterPro" id="IPR020845">
    <property type="entry name" value="AMP-binding_CS"/>
</dbReference>
<dbReference type="PANTHER" id="PTHR43201:SF5">
    <property type="entry name" value="MEDIUM-CHAIN ACYL-COA LIGASE ACSF2, MITOCHONDRIAL"/>
    <property type="match status" value="1"/>
</dbReference>
<comment type="caution">
    <text evidence="5">The sequence shown here is derived from an EMBL/GenBank/DDBJ whole genome shotgun (WGS) entry which is preliminary data.</text>
</comment>
<keyword evidence="6" id="KW-1185">Reference proteome</keyword>
<keyword evidence="2" id="KW-0436">Ligase</keyword>
<evidence type="ECO:0000256" key="1">
    <source>
        <dbReference type="ARBA" id="ARBA00006432"/>
    </source>
</evidence>
<evidence type="ECO:0000313" key="5">
    <source>
        <dbReference type="EMBL" id="OMJ93298.1"/>
    </source>
</evidence>